<dbReference type="PANTHER" id="PTHR46652">
    <property type="entry name" value="LEUCINE-RICH REPEAT AND IQ DOMAIN-CONTAINING PROTEIN 1-RELATED"/>
    <property type="match status" value="1"/>
</dbReference>
<feature type="region of interest" description="Disordered" evidence="3">
    <location>
        <begin position="959"/>
        <end position="989"/>
    </location>
</feature>
<dbReference type="InterPro" id="IPR001611">
    <property type="entry name" value="Leu-rich_rpt"/>
</dbReference>
<evidence type="ECO:0000256" key="3">
    <source>
        <dbReference type="SAM" id="MobiDB-lite"/>
    </source>
</evidence>
<keyword evidence="4" id="KW-0732">Signal</keyword>
<evidence type="ECO:0000256" key="1">
    <source>
        <dbReference type="ARBA" id="ARBA00022614"/>
    </source>
</evidence>
<keyword evidence="1" id="KW-0433">Leucine-rich repeat</keyword>
<dbReference type="Gene3D" id="2.60.40.10">
    <property type="entry name" value="Immunoglobulins"/>
    <property type="match status" value="1"/>
</dbReference>
<dbReference type="Gene3D" id="2.60.40.2700">
    <property type="match status" value="1"/>
</dbReference>
<dbReference type="PROSITE" id="PS51450">
    <property type="entry name" value="LRR"/>
    <property type="match status" value="3"/>
</dbReference>
<feature type="signal peptide" evidence="4">
    <location>
        <begin position="1"/>
        <end position="33"/>
    </location>
</feature>
<organism evidence="5 6">
    <name type="scientific">Solirubrobacter phytolaccae</name>
    <dbReference type="NCBI Taxonomy" id="1404360"/>
    <lineage>
        <taxon>Bacteria</taxon>
        <taxon>Bacillati</taxon>
        <taxon>Actinomycetota</taxon>
        <taxon>Thermoleophilia</taxon>
        <taxon>Solirubrobacterales</taxon>
        <taxon>Solirubrobacteraceae</taxon>
        <taxon>Solirubrobacter</taxon>
    </lineage>
</organism>
<dbReference type="GO" id="GO:0005975">
    <property type="term" value="P:carbohydrate metabolic process"/>
    <property type="evidence" value="ECO:0007669"/>
    <property type="project" value="UniProtKB-ARBA"/>
</dbReference>
<dbReference type="RefSeq" id="WP_270024685.1">
    <property type="nucleotide sequence ID" value="NZ_JAPDDP010000012.1"/>
</dbReference>
<protein>
    <submittedName>
        <fullName evidence="5">Uncharacterized protein</fullName>
    </submittedName>
</protein>
<reference evidence="5" key="1">
    <citation type="submission" date="2022-10" db="EMBL/GenBank/DDBJ databases">
        <title>The WGS of Solirubrobacter phytolaccae KCTC 29190.</title>
        <authorList>
            <person name="Jiang Z."/>
        </authorList>
    </citation>
    <scope>NUCLEOTIDE SEQUENCE</scope>
    <source>
        <strain evidence="5">KCTC 29190</strain>
    </source>
</reference>
<sequence length="1104" mass="114098">MFPLLVPSAARRLLSVVLLAAGLALTAAPAAFAADADVVAIPDPTLKRGVNAALGAARDPAQDVTVAEAQSLSALTVSGDPGVGELSGLEAFTGLRTLRVVAARRLTDASPLAALPLTTLTITGGALQDTLGSVGRITTLTTLNLTDAGLFDLTPLTALSNLRTLEIPQNRIAALAPLAALPGVTALDLSGNRIVDIAPLASRPNLASLALSRNRIENVGPLQGYGSGRLGTTTGALKLDGNRVADLSAFRLFAIKPAYGEQQVFAGAYRAGGVTVALKRGDGNAIITPGNPGEGTYDPASGVLTLSDPAQSSIGLDPSWTVQLSDAPKDPVVPGVAIAGETLRAVGGSETKPFCLPRYQWQREGVDLAGATAAQYVLSTADVGSRITVRIACGDAEGTSAPTAAVAASSGTGPVIVPSQSQQTGVPGDPTNPGVTLTVGQTRADGSRVDPATLVVEVASQTNTALLPVSGVRISGGGGVRRVAFEPANGRGSAIVNFRVRGADGATANVSVNYYASVRTTPTSRVLIGQGDSSTALDAGDGYLFVADDERSDIGLFHAEVSGPAVWTSEELQPNEIDFEASARKGDTAYFLGSHGNKKDGDVEVSRHVVYATRVTGSGADARLEKLGKYVGLRRDLVAWDDAHGKRLGLAAATRDGVVPDRADGLNLEGAEFSPDGSALYLGFRSPAIQVDGEYRALIVPVTNFERLFSGGATTATFGEPILLDLDGQSIRELRKNGKGQYLIIGGTPGLWSSQSAQSLFTWTGHPEDPPVKLETTVTKDLEPFHTTNAGAWEGIGALPDDLAEGQPIRLIMDQGYDALYDSERENKKTEYALRKARTDRFTLRGNLGLKADVTAAIEFGDQAAQTVGAPRIVTVTNTGSERVRVSRVSVRGEGGQETDFLIAANACAYIDPGPGSSCEIKLRFAPSLPDAVRSARLVIESNLPGGDRTVALTGRASALPTDEPDKPDVFGAPGPTGPVGPAGPAGPSGKDAAITRVFTSYAVKLAAASGKKLSVRVTAQGVPAGKLNGAVTVKVAGVGDYRAKLKNGTATIALGTKARRLKRGARVRTTVTLPRLAYSETQGTATTDTTVAKTTWSTAVKLR</sequence>
<gene>
    <name evidence="5" type="ORF">OJ997_08720</name>
</gene>
<accession>A0A9X3SEG4</accession>
<dbReference type="InterPro" id="IPR032675">
    <property type="entry name" value="LRR_dom_sf"/>
</dbReference>
<evidence type="ECO:0000256" key="2">
    <source>
        <dbReference type="ARBA" id="ARBA00022737"/>
    </source>
</evidence>
<comment type="caution">
    <text evidence="5">The sequence shown here is derived from an EMBL/GenBank/DDBJ whole genome shotgun (WGS) entry which is preliminary data.</text>
</comment>
<dbReference type="Proteomes" id="UP001147653">
    <property type="component" value="Unassembled WGS sequence"/>
</dbReference>
<dbReference type="PANTHER" id="PTHR46652:SF3">
    <property type="entry name" value="LEUCINE-RICH REPEAT-CONTAINING PROTEIN 9"/>
    <property type="match status" value="1"/>
</dbReference>
<proteinExistence type="predicted"/>
<dbReference type="EMBL" id="JAPDDP010000012">
    <property type="protein sequence ID" value="MDA0180377.1"/>
    <property type="molecule type" value="Genomic_DNA"/>
</dbReference>
<dbReference type="InterPro" id="IPR050836">
    <property type="entry name" value="SDS22/Internalin_LRR"/>
</dbReference>
<dbReference type="AlphaFoldDB" id="A0A9X3SEG4"/>
<evidence type="ECO:0000313" key="5">
    <source>
        <dbReference type="EMBL" id="MDA0180377.1"/>
    </source>
</evidence>
<evidence type="ECO:0000256" key="4">
    <source>
        <dbReference type="SAM" id="SignalP"/>
    </source>
</evidence>
<name>A0A9X3SEG4_9ACTN</name>
<dbReference type="Gene3D" id="3.80.10.10">
    <property type="entry name" value="Ribonuclease Inhibitor"/>
    <property type="match status" value="1"/>
</dbReference>
<keyword evidence="6" id="KW-1185">Reference proteome</keyword>
<dbReference type="InterPro" id="IPR013783">
    <property type="entry name" value="Ig-like_fold"/>
</dbReference>
<feature type="chain" id="PRO_5040722619" evidence="4">
    <location>
        <begin position="34"/>
        <end position="1104"/>
    </location>
</feature>
<evidence type="ECO:0000313" key="6">
    <source>
        <dbReference type="Proteomes" id="UP001147653"/>
    </source>
</evidence>
<keyword evidence="2" id="KW-0677">Repeat</keyword>
<dbReference type="SUPFAM" id="SSF52058">
    <property type="entry name" value="L domain-like"/>
    <property type="match status" value="1"/>
</dbReference>